<reference evidence="1 2" key="1">
    <citation type="submission" date="2008-05" db="EMBL/GenBank/DDBJ databases">
        <title>Complete sequence of chromosome of Geobacter lovleyi SZ.</title>
        <authorList>
            <consortium name="US DOE Joint Genome Institute"/>
            <person name="Lucas S."/>
            <person name="Copeland A."/>
            <person name="Lapidus A."/>
            <person name="Glavina del Rio T."/>
            <person name="Dalin E."/>
            <person name="Tice H."/>
            <person name="Bruce D."/>
            <person name="Goodwin L."/>
            <person name="Pitluck S."/>
            <person name="Chertkov O."/>
            <person name="Meincke L."/>
            <person name="Brettin T."/>
            <person name="Detter J.C."/>
            <person name="Han C."/>
            <person name="Tapia R."/>
            <person name="Kuske C.R."/>
            <person name="Schmutz J."/>
            <person name="Larimer F."/>
            <person name="Land M."/>
            <person name="Hauser L."/>
            <person name="Kyrpides N."/>
            <person name="Mikhailova N."/>
            <person name="Sung Y."/>
            <person name="Fletcher K.E."/>
            <person name="Ritalahti K.M."/>
            <person name="Loeffler F.E."/>
            <person name="Richardson P."/>
        </authorList>
    </citation>
    <scope>NUCLEOTIDE SEQUENCE [LARGE SCALE GENOMIC DNA]</scope>
    <source>
        <strain evidence="2">ATCC BAA-1151 / DSM 17278 / SZ</strain>
    </source>
</reference>
<dbReference type="EMBL" id="CP001089">
    <property type="protein sequence ID" value="ACD96588.1"/>
    <property type="molecule type" value="Genomic_DNA"/>
</dbReference>
<keyword evidence="2" id="KW-1185">Reference proteome</keyword>
<evidence type="ECO:0008006" key="3">
    <source>
        <dbReference type="Google" id="ProtNLM"/>
    </source>
</evidence>
<dbReference type="OrthoDB" id="278693at2"/>
<sequence length="152" mass="17680">MRFDQTRDILQHQVADYHRSLSRLYRDCTLQNASPRNRLMLDYLSDHESKLAQAIDEFMAEAPHEALDYWFKRIERPFPVADPALLDKASLTDLDRLTGAAVQFKSDLIAFYDHLLLQCDSETTTTLFQTLRDQEDKALKRLIRHAQGLADL</sequence>
<dbReference type="RefSeq" id="WP_012470913.1">
    <property type="nucleotide sequence ID" value="NC_010814.1"/>
</dbReference>
<organism evidence="1 2">
    <name type="scientific">Trichlorobacter lovleyi (strain ATCC BAA-1151 / DSM 17278 / SZ)</name>
    <name type="common">Geobacter lovleyi</name>
    <dbReference type="NCBI Taxonomy" id="398767"/>
    <lineage>
        <taxon>Bacteria</taxon>
        <taxon>Pseudomonadati</taxon>
        <taxon>Thermodesulfobacteriota</taxon>
        <taxon>Desulfuromonadia</taxon>
        <taxon>Geobacterales</taxon>
        <taxon>Geobacteraceae</taxon>
        <taxon>Trichlorobacter</taxon>
    </lineage>
</organism>
<dbReference type="KEGG" id="glo:Glov_2877"/>
<dbReference type="STRING" id="398767.Glov_2877"/>
<evidence type="ECO:0000313" key="2">
    <source>
        <dbReference type="Proteomes" id="UP000002420"/>
    </source>
</evidence>
<dbReference type="Proteomes" id="UP000002420">
    <property type="component" value="Chromosome"/>
</dbReference>
<dbReference type="AlphaFoldDB" id="B3E815"/>
<protein>
    <recommendedName>
        <fullName evidence="3">DUF2383 domain-containing protein</fullName>
    </recommendedName>
</protein>
<accession>B3E815</accession>
<name>B3E815_TRIL1</name>
<evidence type="ECO:0000313" key="1">
    <source>
        <dbReference type="EMBL" id="ACD96588.1"/>
    </source>
</evidence>
<proteinExistence type="predicted"/>
<gene>
    <name evidence="1" type="ordered locus">Glov_2877</name>
</gene>
<dbReference type="HOGENOM" id="CLU_142796_1_0_7"/>